<evidence type="ECO:0000313" key="2">
    <source>
        <dbReference type="Proteomes" id="UP001177021"/>
    </source>
</evidence>
<reference evidence="1" key="1">
    <citation type="submission" date="2023-10" db="EMBL/GenBank/DDBJ databases">
        <authorList>
            <person name="Rodriguez Cubillos JULIANA M."/>
            <person name="De Vega J."/>
        </authorList>
    </citation>
    <scope>NUCLEOTIDE SEQUENCE</scope>
</reference>
<accession>A0ACB0IAE3</accession>
<name>A0ACB0IAE3_TRIPR</name>
<organism evidence="1 2">
    <name type="scientific">Trifolium pratense</name>
    <name type="common">Red clover</name>
    <dbReference type="NCBI Taxonomy" id="57577"/>
    <lineage>
        <taxon>Eukaryota</taxon>
        <taxon>Viridiplantae</taxon>
        <taxon>Streptophyta</taxon>
        <taxon>Embryophyta</taxon>
        <taxon>Tracheophyta</taxon>
        <taxon>Spermatophyta</taxon>
        <taxon>Magnoliopsida</taxon>
        <taxon>eudicotyledons</taxon>
        <taxon>Gunneridae</taxon>
        <taxon>Pentapetalae</taxon>
        <taxon>rosids</taxon>
        <taxon>fabids</taxon>
        <taxon>Fabales</taxon>
        <taxon>Fabaceae</taxon>
        <taxon>Papilionoideae</taxon>
        <taxon>50 kb inversion clade</taxon>
        <taxon>NPAAA clade</taxon>
        <taxon>Hologalegina</taxon>
        <taxon>IRL clade</taxon>
        <taxon>Trifolieae</taxon>
        <taxon>Trifolium</taxon>
    </lineage>
</organism>
<sequence length="490" mass="53398">MRHSSIFPILFSIYFVTLFFAIQARHHFHTKHKHYSHSHKSSSEISLSPTPLPSPYYSAPQEAPSFAPSGSYEEAPSPSPSSDENNYQNASGLFDVRKFGAIGDGISDDTESFKMAWDTACQSELALNVIFVPNGFSFIVQSSIFTGPCKGGLVLKVDGTIMTPDGPESWPKNNSKHQWLVFYRVNGMSLEGSGSIDGRGQKWWDLPCKPHKGPNGTTLPGPCDSPVAIRFFMSSNLTVQGLRIKNSPQFHFRFDGCQSVHVESIFITAPALSPNTDGIHIENTNDVKIYNSIISNGDDCVSIGSGCFDVDIKNITCGPGHGISIGSLGNHNSKACVSNITVRDSVIKLSDNGVRIKTWQGGSGSVSGVTFNNIHMDTVKNPIIIDQFYCLSKDCSNKTSAVFVSDIVYTSIKGTYDIRHPPMHFACSDSVPCTNLTLSDIELYPSQGDILNDAFCWNAYGNSETLTIPPVFCLLDGIPQSIPANDIDHC</sequence>
<evidence type="ECO:0000313" key="1">
    <source>
        <dbReference type="EMBL" id="CAJ2628980.1"/>
    </source>
</evidence>
<proteinExistence type="predicted"/>
<gene>
    <name evidence="1" type="ORF">MILVUS5_LOCUS1063</name>
</gene>
<comment type="caution">
    <text evidence="1">The sequence shown here is derived from an EMBL/GenBank/DDBJ whole genome shotgun (WGS) entry which is preliminary data.</text>
</comment>
<protein>
    <submittedName>
        <fullName evidence="1">Uncharacterized protein</fullName>
    </submittedName>
</protein>
<dbReference type="Proteomes" id="UP001177021">
    <property type="component" value="Unassembled WGS sequence"/>
</dbReference>
<keyword evidence="2" id="KW-1185">Reference proteome</keyword>
<dbReference type="EMBL" id="CASHSV030000001">
    <property type="protein sequence ID" value="CAJ2628980.1"/>
    <property type="molecule type" value="Genomic_DNA"/>
</dbReference>